<feature type="signal peptide" evidence="3">
    <location>
        <begin position="1"/>
        <end position="25"/>
    </location>
</feature>
<organism evidence="4 5">
    <name type="scientific">Madurella mycetomatis</name>
    <dbReference type="NCBI Taxonomy" id="100816"/>
    <lineage>
        <taxon>Eukaryota</taxon>
        <taxon>Fungi</taxon>
        <taxon>Dikarya</taxon>
        <taxon>Ascomycota</taxon>
        <taxon>Pezizomycotina</taxon>
        <taxon>Sordariomycetes</taxon>
        <taxon>Sordariomycetidae</taxon>
        <taxon>Sordariales</taxon>
        <taxon>Sordariales incertae sedis</taxon>
        <taxon>Madurella</taxon>
    </lineage>
</organism>
<dbReference type="VEuPathDB" id="FungiDB:MMYC01_209992"/>
<dbReference type="EMBL" id="LCTW02000416">
    <property type="protein sequence ID" value="KXX73840.1"/>
    <property type="molecule type" value="Genomic_DNA"/>
</dbReference>
<dbReference type="PANTHER" id="PTHR16861:SF4">
    <property type="entry name" value="SH3 DOMAIN PROTEIN (AFU_ORTHOLOGUE AFUA_1G13610)"/>
    <property type="match status" value="1"/>
</dbReference>
<name>A0A175VS13_9PEZI</name>
<accession>A0A175VS13</accession>
<feature type="compositionally biased region" description="Gly residues" evidence="1">
    <location>
        <begin position="479"/>
        <end position="488"/>
    </location>
</feature>
<keyword evidence="3" id="KW-0732">Signal</keyword>
<feature type="region of interest" description="Disordered" evidence="1">
    <location>
        <begin position="532"/>
        <end position="572"/>
    </location>
</feature>
<keyword evidence="2" id="KW-0472">Membrane</keyword>
<protein>
    <submittedName>
        <fullName evidence="4">Uncharacterized protein</fullName>
    </submittedName>
</protein>
<sequence>MRSVWSCSSCVVLLLSALFGSETSASHAGRQRKDVLHKIAKAQVTAHPARRDEGTCPIGYVSCPASLSGGCCPSAYACATDSCYATTTGPTTACGLSGYYPCQTRPGCCPVGLICVEDDCAPPAGSSPISSECSTGYFLCPSSLNYGCCMNGMGCARYACYSTDPVTSTVIQAITTTSDDQVMTTTTTAVTTITPTPPEETPTAWNSNTIAKFIPTSVPKVPANDASNGSDGGLSGGALGGIIAGVVVLLIVVVVAAFLVIRRLKRVEEVMESKKGSSSGKKSKSHSQAQIEHYGRQLHAPADVDDMSIDPLMIASNASTSAAATPQPGAHGTGHGRSGSTGLNPFPDMFHNHHHQGAAAADRSRHASPDSNQGYFDVPARAQNVPGGNQQPMVSARMRSSTESSAHSGQQYGGYAYHWRQQSNASELSADGSDHGANVHSPLVIPELDGSGGFVELPSAVERDMYSPRSRSGSATGARAGGGGGYGAGSHARKRSDGRTAGVDGGPGPALAGVGAGLAPLDEAAENMHGYYGRRNQQAGQTAAGLDVEWDVSSPVAPGFQSPLPPPPPGQS</sequence>
<feature type="transmembrane region" description="Helical" evidence="2">
    <location>
        <begin position="238"/>
        <end position="261"/>
    </location>
</feature>
<keyword evidence="2" id="KW-1133">Transmembrane helix</keyword>
<dbReference type="PANTHER" id="PTHR16861">
    <property type="entry name" value="GLYCOPROTEIN 38"/>
    <property type="match status" value="1"/>
</dbReference>
<feature type="region of interest" description="Disordered" evidence="1">
    <location>
        <begin position="270"/>
        <end position="291"/>
    </location>
</feature>
<feature type="region of interest" description="Disordered" evidence="1">
    <location>
        <begin position="320"/>
        <end position="410"/>
    </location>
</feature>
<evidence type="ECO:0000313" key="4">
    <source>
        <dbReference type="EMBL" id="KXX73840.1"/>
    </source>
</evidence>
<gene>
    <name evidence="4" type="ORF">MMYC01_209992</name>
</gene>
<evidence type="ECO:0000256" key="3">
    <source>
        <dbReference type="SAM" id="SignalP"/>
    </source>
</evidence>
<dbReference type="Proteomes" id="UP000078237">
    <property type="component" value="Unassembled WGS sequence"/>
</dbReference>
<feature type="compositionally biased region" description="Low complexity" evidence="1">
    <location>
        <begin position="469"/>
        <end position="478"/>
    </location>
</feature>
<dbReference type="AlphaFoldDB" id="A0A175VS13"/>
<evidence type="ECO:0000313" key="5">
    <source>
        <dbReference type="Proteomes" id="UP000078237"/>
    </source>
</evidence>
<proteinExistence type="predicted"/>
<reference evidence="4 5" key="1">
    <citation type="journal article" date="2016" name="Genome Announc.">
        <title>Genome Sequence of Madurella mycetomatis mm55, Isolated from a Human Mycetoma Case in Sudan.</title>
        <authorList>
            <person name="Smit S."/>
            <person name="Derks M.F."/>
            <person name="Bervoets S."/>
            <person name="Fahal A."/>
            <person name="van Leeuwen W."/>
            <person name="van Belkum A."/>
            <person name="van de Sande W.W."/>
        </authorList>
    </citation>
    <scope>NUCLEOTIDE SEQUENCE [LARGE SCALE GENOMIC DNA]</scope>
    <source>
        <strain evidence="5">mm55</strain>
    </source>
</reference>
<dbReference type="OrthoDB" id="5292518at2759"/>
<comment type="caution">
    <text evidence="4">The sequence shown here is derived from an EMBL/GenBank/DDBJ whole genome shotgun (WGS) entry which is preliminary data.</text>
</comment>
<feature type="compositionally biased region" description="Pro residues" evidence="1">
    <location>
        <begin position="563"/>
        <end position="572"/>
    </location>
</feature>
<feature type="compositionally biased region" description="Polar residues" evidence="1">
    <location>
        <begin position="386"/>
        <end position="410"/>
    </location>
</feature>
<feature type="region of interest" description="Disordered" evidence="1">
    <location>
        <begin position="426"/>
        <end position="515"/>
    </location>
</feature>
<dbReference type="STRING" id="100816.A0A175VS13"/>
<keyword evidence="5" id="KW-1185">Reference proteome</keyword>
<keyword evidence="2" id="KW-0812">Transmembrane</keyword>
<evidence type="ECO:0000256" key="1">
    <source>
        <dbReference type="SAM" id="MobiDB-lite"/>
    </source>
</evidence>
<feature type="chain" id="PRO_5008043271" evidence="3">
    <location>
        <begin position="26"/>
        <end position="572"/>
    </location>
</feature>
<evidence type="ECO:0000256" key="2">
    <source>
        <dbReference type="SAM" id="Phobius"/>
    </source>
</evidence>